<feature type="compositionally biased region" description="Polar residues" evidence="1">
    <location>
        <begin position="87"/>
        <end position="98"/>
    </location>
</feature>
<organism evidence="2">
    <name type="scientific">Oryza meridionalis</name>
    <dbReference type="NCBI Taxonomy" id="40149"/>
    <lineage>
        <taxon>Eukaryota</taxon>
        <taxon>Viridiplantae</taxon>
        <taxon>Streptophyta</taxon>
        <taxon>Embryophyta</taxon>
        <taxon>Tracheophyta</taxon>
        <taxon>Spermatophyta</taxon>
        <taxon>Magnoliopsida</taxon>
        <taxon>Liliopsida</taxon>
        <taxon>Poales</taxon>
        <taxon>Poaceae</taxon>
        <taxon>BOP clade</taxon>
        <taxon>Oryzoideae</taxon>
        <taxon>Oryzeae</taxon>
        <taxon>Oryzinae</taxon>
        <taxon>Oryza</taxon>
    </lineage>
</organism>
<dbReference type="Gramene" id="OMERI08G15320.2">
    <property type="protein sequence ID" value="OMERI08G15320.2"/>
    <property type="gene ID" value="OMERI08G15320"/>
</dbReference>
<reference evidence="2" key="1">
    <citation type="submission" date="2015-04" db="UniProtKB">
        <authorList>
            <consortium name="EnsemblPlants"/>
        </authorList>
    </citation>
    <scope>IDENTIFICATION</scope>
</reference>
<reference evidence="2" key="2">
    <citation type="submission" date="2018-05" db="EMBL/GenBank/DDBJ databases">
        <title>OmerRS3 (Oryza meridionalis Reference Sequence Version 3).</title>
        <authorList>
            <person name="Zhang J."/>
            <person name="Kudrna D."/>
            <person name="Lee S."/>
            <person name="Talag J."/>
            <person name="Welchert J."/>
            <person name="Wing R.A."/>
        </authorList>
    </citation>
    <scope>NUCLEOTIDE SEQUENCE [LARGE SCALE GENOMIC DNA]</scope>
    <source>
        <strain evidence="2">cv. OR44</strain>
    </source>
</reference>
<feature type="compositionally biased region" description="Polar residues" evidence="1">
    <location>
        <begin position="121"/>
        <end position="130"/>
    </location>
</feature>
<proteinExistence type="predicted"/>
<dbReference type="AlphaFoldDB" id="A0A0E0EMS8"/>
<evidence type="ECO:0000313" key="3">
    <source>
        <dbReference type="Proteomes" id="UP000008021"/>
    </source>
</evidence>
<name>A0A0E0EMS8_9ORYZ</name>
<sequence>MCPYGMRWHTGEPPGLVPRSLNETCSGFHRDVSVWHTVATVTAAPTSPPPPPRREPSISTIGAPPRGSVDASAATSRVPSAAMAPSTRASSDVAQNLDSPARVGHSHVRSVSLMPAASAVSGATPNSARTAGSAAAVNGMESATRRGRKPSADVVAAGK</sequence>
<feature type="region of interest" description="Disordered" evidence="1">
    <location>
        <begin position="42"/>
        <end position="106"/>
    </location>
</feature>
<dbReference type="EnsemblPlants" id="OMERI08G15320.2">
    <property type="protein sequence ID" value="OMERI08G15320.2"/>
    <property type="gene ID" value="OMERI08G15320"/>
</dbReference>
<keyword evidence="3" id="KW-1185">Reference proteome</keyword>
<dbReference type="Proteomes" id="UP000008021">
    <property type="component" value="Chromosome 8"/>
</dbReference>
<accession>A0A0E0EMS8</accession>
<protein>
    <submittedName>
        <fullName evidence="2">Uncharacterized protein</fullName>
    </submittedName>
</protein>
<evidence type="ECO:0000313" key="2">
    <source>
        <dbReference type="EnsemblPlants" id="OMERI08G15320.2"/>
    </source>
</evidence>
<feature type="region of interest" description="Disordered" evidence="1">
    <location>
        <begin position="121"/>
        <end position="159"/>
    </location>
</feature>
<evidence type="ECO:0000256" key="1">
    <source>
        <dbReference type="SAM" id="MobiDB-lite"/>
    </source>
</evidence>
<dbReference type="HOGENOM" id="CLU_1663535_0_0_1"/>